<dbReference type="Proteomes" id="UP000176431">
    <property type="component" value="Unassembled WGS sequence"/>
</dbReference>
<dbReference type="InterPro" id="IPR001296">
    <property type="entry name" value="Glyco_trans_1"/>
</dbReference>
<dbReference type="Pfam" id="PF13439">
    <property type="entry name" value="Glyco_transf_4"/>
    <property type="match status" value="1"/>
</dbReference>
<evidence type="ECO:0008006" key="5">
    <source>
        <dbReference type="Google" id="ProtNLM"/>
    </source>
</evidence>
<evidence type="ECO:0000313" key="3">
    <source>
        <dbReference type="EMBL" id="OGD25328.1"/>
    </source>
</evidence>
<dbReference type="SUPFAM" id="SSF53756">
    <property type="entry name" value="UDP-Glycosyltransferase/glycogen phosphorylase"/>
    <property type="match status" value="1"/>
</dbReference>
<comment type="caution">
    <text evidence="3">The sequence shown here is derived from an EMBL/GenBank/DDBJ whole genome shotgun (WGS) entry which is preliminary data.</text>
</comment>
<evidence type="ECO:0000259" key="1">
    <source>
        <dbReference type="Pfam" id="PF00534"/>
    </source>
</evidence>
<dbReference type="InterPro" id="IPR050194">
    <property type="entry name" value="Glycosyltransferase_grp1"/>
</dbReference>
<gene>
    <name evidence="3" type="ORF">A2819_00400</name>
</gene>
<proteinExistence type="predicted"/>
<dbReference type="InterPro" id="IPR028098">
    <property type="entry name" value="Glyco_trans_4-like_N"/>
</dbReference>
<dbReference type="AlphaFoldDB" id="A0A1F5B406"/>
<dbReference type="EMBL" id="MEYK01000015">
    <property type="protein sequence ID" value="OGD25328.1"/>
    <property type="molecule type" value="Genomic_DNA"/>
</dbReference>
<dbReference type="Pfam" id="PF00534">
    <property type="entry name" value="Glycos_transf_1"/>
    <property type="match status" value="1"/>
</dbReference>
<protein>
    <recommendedName>
        <fullName evidence="5">Glycosyltransferase subfamily 4-like N-terminal domain-containing protein</fullName>
    </recommendedName>
</protein>
<dbReference type="PANTHER" id="PTHR45947:SF3">
    <property type="entry name" value="SULFOQUINOVOSYL TRANSFERASE SQD2"/>
    <property type="match status" value="1"/>
</dbReference>
<organism evidence="3 4">
    <name type="scientific">Candidatus Azambacteria bacterium RIFCSPHIGHO2_01_FULL_40_24</name>
    <dbReference type="NCBI Taxonomy" id="1797301"/>
    <lineage>
        <taxon>Bacteria</taxon>
        <taxon>Candidatus Azamiibacteriota</taxon>
    </lineage>
</organism>
<feature type="domain" description="Glycosyl transferase family 1" evidence="1">
    <location>
        <begin position="221"/>
        <end position="389"/>
    </location>
</feature>
<dbReference type="PANTHER" id="PTHR45947">
    <property type="entry name" value="SULFOQUINOVOSYL TRANSFERASE SQD2"/>
    <property type="match status" value="1"/>
</dbReference>
<evidence type="ECO:0000259" key="2">
    <source>
        <dbReference type="Pfam" id="PF13439"/>
    </source>
</evidence>
<reference evidence="3 4" key="1">
    <citation type="journal article" date="2016" name="Nat. Commun.">
        <title>Thousands of microbial genomes shed light on interconnected biogeochemical processes in an aquifer system.</title>
        <authorList>
            <person name="Anantharaman K."/>
            <person name="Brown C.T."/>
            <person name="Hug L.A."/>
            <person name="Sharon I."/>
            <person name="Castelle C.J."/>
            <person name="Probst A.J."/>
            <person name="Thomas B.C."/>
            <person name="Singh A."/>
            <person name="Wilkins M.J."/>
            <person name="Karaoz U."/>
            <person name="Brodie E.L."/>
            <person name="Williams K.H."/>
            <person name="Hubbard S.S."/>
            <person name="Banfield J.F."/>
        </authorList>
    </citation>
    <scope>NUCLEOTIDE SEQUENCE [LARGE SCALE GENOMIC DNA]</scope>
</reference>
<dbReference type="GO" id="GO:0016757">
    <property type="term" value="F:glycosyltransferase activity"/>
    <property type="evidence" value="ECO:0007669"/>
    <property type="project" value="InterPro"/>
</dbReference>
<dbReference type="Gene3D" id="3.40.50.2000">
    <property type="entry name" value="Glycogen Phosphorylase B"/>
    <property type="match status" value="2"/>
</dbReference>
<sequence length="410" mass="46057">MRILILSDSYATGGGAAQVTRFMAQGLKNRGHDILVVISTQDKTLADSKIIDGIEVRKIYTDYNLFWRAYRGLYNSPAIKEIKKIINNFKPDVVQAHNIHSYISYHALKIAKKSGAKVFLTAHDVQLFHYGKLVEFIDPNNLTVPEKFNYKINALQQIKRYGKTYNPLRNIVIRHYLKYVDKIFAVSNSLKEALTQNGITNVAVIYNGIDPSEWQSDKNDIEEFKKKYSLTEKKIVLFGGRLSETKGGKEIVLAMKKVTKEVSDARLLVLGEIDDYAKKMVDLAAGQGIKDKLIFTGWLMGDLLKSAFNACDIVAVPSICFDSFPTVNLEAMACHKPVVATCFGGSQEAVLDGETGYIVNPYDVNNLALKIIYLLKNPSEALRLGENGYTLVKTEFSLDKMVSNYLSFYE</sequence>
<evidence type="ECO:0000313" key="4">
    <source>
        <dbReference type="Proteomes" id="UP000176431"/>
    </source>
</evidence>
<dbReference type="CDD" id="cd03801">
    <property type="entry name" value="GT4_PimA-like"/>
    <property type="match status" value="1"/>
</dbReference>
<feature type="domain" description="Glycosyltransferase subfamily 4-like N-terminal" evidence="2">
    <location>
        <begin position="14"/>
        <end position="212"/>
    </location>
</feature>
<name>A0A1F5B406_9BACT</name>
<accession>A0A1F5B406</accession>